<feature type="region of interest" description="Disordered" evidence="8">
    <location>
        <begin position="669"/>
        <end position="695"/>
    </location>
</feature>
<keyword evidence="3 9" id="KW-0812">Transmembrane</keyword>
<dbReference type="SUPFAM" id="SSF52540">
    <property type="entry name" value="P-loop containing nucleoside triphosphate hydrolases"/>
    <property type="match status" value="2"/>
</dbReference>
<feature type="transmembrane region" description="Helical" evidence="9">
    <location>
        <begin position="762"/>
        <end position="785"/>
    </location>
</feature>
<gene>
    <name evidence="12" type="ORF">CVLEPA_LOCUS15358</name>
</gene>
<feature type="transmembrane region" description="Helical" evidence="9">
    <location>
        <begin position="228"/>
        <end position="248"/>
    </location>
</feature>
<dbReference type="PANTHER" id="PTHR43394:SF27">
    <property type="entry name" value="ATP-DEPENDENT TRANSLOCASE ABCB1-LIKE"/>
    <property type="match status" value="1"/>
</dbReference>
<dbReference type="InterPro" id="IPR039421">
    <property type="entry name" value="Type_1_exporter"/>
</dbReference>
<feature type="transmembrane region" description="Helical" evidence="9">
    <location>
        <begin position="254"/>
        <end position="273"/>
    </location>
</feature>
<evidence type="ECO:0000256" key="9">
    <source>
        <dbReference type="SAM" id="Phobius"/>
    </source>
</evidence>
<feature type="domain" description="ABC transporter" evidence="10">
    <location>
        <begin position="430"/>
        <end position="666"/>
    </location>
</feature>
<comment type="caution">
    <text evidence="12">The sequence shown here is derived from an EMBL/GenBank/DDBJ whole genome shotgun (WGS) entry which is preliminary data.</text>
</comment>
<evidence type="ECO:0000256" key="1">
    <source>
        <dbReference type="ARBA" id="ARBA00004141"/>
    </source>
</evidence>
<feature type="transmembrane region" description="Helical" evidence="9">
    <location>
        <begin position="152"/>
        <end position="176"/>
    </location>
</feature>
<dbReference type="Gene3D" id="3.40.50.300">
    <property type="entry name" value="P-loop containing nucleotide triphosphate hydrolases"/>
    <property type="match status" value="2"/>
</dbReference>
<reference evidence="12 13" key="1">
    <citation type="submission" date="2024-02" db="EMBL/GenBank/DDBJ databases">
        <authorList>
            <person name="Daric V."/>
            <person name="Darras S."/>
        </authorList>
    </citation>
    <scope>NUCLEOTIDE SEQUENCE [LARGE SCALE GENOMIC DNA]</scope>
</reference>
<evidence type="ECO:0000256" key="3">
    <source>
        <dbReference type="ARBA" id="ARBA00022692"/>
    </source>
</evidence>
<dbReference type="CDD" id="cd03249">
    <property type="entry name" value="ABC_MTABC3_MDL1_MDL2"/>
    <property type="match status" value="1"/>
</dbReference>
<dbReference type="InterPro" id="IPR003593">
    <property type="entry name" value="AAA+_ATPase"/>
</dbReference>
<evidence type="ECO:0000259" key="10">
    <source>
        <dbReference type="PROSITE" id="PS50893"/>
    </source>
</evidence>
<dbReference type="CDD" id="cd18578">
    <property type="entry name" value="ABC_6TM_Pgp_ABCB1_D2_like"/>
    <property type="match status" value="1"/>
</dbReference>
<proteinExistence type="inferred from homology"/>
<evidence type="ECO:0000256" key="6">
    <source>
        <dbReference type="ARBA" id="ARBA00022989"/>
    </source>
</evidence>
<evidence type="ECO:0000256" key="5">
    <source>
        <dbReference type="ARBA" id="ARBA00022840"/>
    </source>
</evidence>
<evidence type="ECO:0000259" key="11">
    <source>
        <dbReference type="PROSITE" id="PS50929"/>
    </source>
</evidence>
<organism evidence="12 13">
    <name type="scientific">Clavelina lepadiformis</name>
    <name type="common">Light-bulb sea squirt</name>
    <name type="synonym">Ascidia lepadiformis</name>
    <dbReference type="NCBI Taxonomy" id="159417"/>
    <lineage>
        <taxon>Eukaryota</taxon>
        <taxon>Metazoa</taxon>
        <taxon>Chordata</taxon>
        <taxon>Tunicata</taxon>
        <taxon>Ascidiacea</taxon>
        <taxon>Aplousobranchia</taxon>
        <taxon>Clavelinidae</taxon>
        <taxon>Clavelina</taxon>
    </lineage>
</organism>
<dbReference type="InterPro" id="IPR011527">
    <property type="entry name" value="ABC1_TM_dom"/>
</dbReference>
<dbReference type="Proteomes" id="UP001642483">
    <property type="component" value="Unassembled WGS sequence"/>
</dbReference>
<evidence type="ECO:0000313" key="13">
    <source>
        <dbReference type="Proteomes" id="UP001642483"/>
    </source>
</evidence>
<feature type="domain" description="ABC transmembrane type-1" evidence="11">
    <location>
        <begin position="78"/>
        <end position="395"/>
    </location>
</feature>
<name>A0ABP0FYS6_CLALP</name>
<feature type="transmembrane region" description="Helical" evidence="9">
    <location>
        <begin position="74"/>
        <end position="98"/>
    </location>
</feature>
<accession>A0ABP0FYS6</accession>
<dbReference type="PANTHER" id="PTHR43394">
    <property type="entry name" value="ATP-DEPENDENT PERMEASE MDL1, MITOCHONDRIAL"/>
    <property type="match status" value="1"/>
</dbReference>
<dbReference type="Pfam" id="PF00664">
    <property type="entry name" value="ABC_membrane"/>
    <property type="match status" value="2"/>
</dbReference>
<feature type="transmembrane region" description="Helical" evidence="9">
    <location>
        <begin position="331"/>
        <end position="353"/>
    </location>
</feature>
<dbReference type="CDD" id="cd18577">
    <property type="entry name" value="ABC_6TM_Pgp_ABCB1_D1_like"/>
    <property type="match status" value="1"/>
</dbReference>
<keyword evidence="6 9" id="KW-1133">Transmembrane helix</keyword>
<dbReference type="Gene3D" id="1.20.1560.10">
    <property type="entry name" value="ABC transporter type 1, transmembrane domain"/>
    <property type="match status" value="1"/>
</dbReference>
<dbReference type="EMBL" id="CAWYQH010000097">
    <property type="protein sequence ID" value="CAK8684370.1"/>
    <property type="molecule type" value="Genomic_DNA"/>
</dbReference>
<feature type="transmembrane region" description="Helical" evidence="9">
    <location>
        <begin position="373"/>
        <end position="394"/>
    </location>
</feature>
<keyword evidence="5" id="KW-0067">ATP-binding</keyword>
<dbReference type="PROSITE" id="PS00211">
    <property type="entry name" value="ABC_TRANSPORTER_1"/>
    <property type="match status" value="2"/>
</dbReference>
<evidence type="ECO:0000256" key="2">
    <source>
        <dbReference type="ARBA" id="ARBA00007577"/>
    </source>
</evidence>
<feature type="domain" description="ABC transporter" evidence="10">
    <location>
        <begin position="1088"/>
        <end position="1326"/>
    </location>
</feature>
<dbReference type="PROSITE" id="PS50929">
    <property type="entry name" value="ABC_TM1F"/>
    <property type="match status" value="2"/>
</dbReference>
<dbReference type="Pfam" id="PF00005">
    <property type="entry name" value="ABC_tran"/>
    <property type="match status" value="2"/>
</dbReference>
<dbReference type="SUPFAM" id="SSF90123">
    <property type="entry name" value="ABC transporter transmembrane region"/>
    <property type="match status" value="2"/>
</dbReference>
<feature type="region of interest" description="Disordered" evidence="8">
    <location>
        <begin position="31"/>
        <end position="55"/>
    </location>
</feature>
<dbReference type="InterPro" id="IPR036640">
    <property type="entry name" value="ABC1_TM_sf"/>
</dbReference>
<feature type="compositionally biased region" description="Basic and acidic residues" evidence="8">
    <location>
        <begin position="42"/>
        <end position="55"/>
    </location>
</feature>
<evidence type="ECO:0000256" key="7">
    <source>
        <dbReference type="ARBA" id="ARBA00023136"/>
    </source>
</evidence>
<sequence>MPSSKVGVDNGEHTKMLEEKLRNDKSAFEMKEANGAVTDKVQNSDKADEKNEDKTEVPSVSYTELYRYANGLDWLLVLIGTLCACVHGAGLPALFIIFGELTSTFTTYGRYKQCNLDYLTCFNAGLANVTESTWNTTIQPGLDNFENEAVQFVYYFIYIACAVFALGTVQVVTWSLNSVRQAKKIRREYFYAILRQDIGFHDVTSSGELNARLASDVKKVKDGLGEKVASTLQYTGMTIAGLVVALVYSWKLALVTLALAPVLGISSALLLMVSDKFTRKELAAYANAGSIAEEAIAAIRTVVAFGCQQKEVQRYTDNLGDAKTVGIRKGFATGVSMGLVYLGMFGMYSLAFWYGTTLVLKEEIEVGDMTTTFFGILIASFALGTSGSYFGAFAEAQAAAAKIFEVIDRVPEIDIFSDKGEEPNPDSGEVILKDVKFSYPSRPDIEILKKVSLTIDHGKTTALVGQSGCGKSTIIQLIQRFYDVASGEVTVGGKNIKSLNVKKHRDFIGVVAQEPILFATTIAENIRWGREGVTDKEISEAAKNANAYDFIMKLPKKFETLVGEGGGQMSGGQKQRIAIARAIARNPKILLLDEATSALDTESEAVVQEALDKASAGRTTVVIAHRLSTIRNADKIIAFHDGEVREQGSHDELLRIPDGVYSNLINMQSNREVDDVMPEDQEAPKPTSPKEDINPFVEIRGSRSSLKRSYSSSTSFRRSIGGSVLSLRSKHGFGAEEEEEEEEEDLPDFNFSRVLKMNKPEWLYMTVGCFFAMIAGAMDPVNAIVFAEVLTIFTLPSIDEQYQKAVLYGCIFLALGFAAFIAYTLESTLFAKSGMELTIRLRKQAFQSILRQDIAYFDDHRNSTGALTTRLASDASRVQGCTGVRLGLILKNFCSLGVALGISFAYGWQLTLLTMAFIPFLILGGFIETQFITGAEEAEQNAFEDAGQVAGEAIKNIRTVASLTKEKTIYETYVGKLVGPVKQATRKCLLIGIGYGYSQCVIYFAYAAVFRLGVAFVIDGSMSFENVFKVLTAVIFGAMAVGSNSSFAPDFAEAKVSAARMFALFDRTPAIDSYSASGSSPAHCRGEIKIKSAFFHYPTRADVPVLRGLDITVKPGQTLALVGQSGCGKSTTIQLLERFYDPEQGEVLLDDEDTKKLNISWLRQQMGLVSQEPILFDQSVKENIQYGDVTRAASDAEIEAAAKNANIHDFISQLPDGYNTRVGAKGGQLSGGQKQRVAIARALLRNPKILLLDEATSALDTESEKIVQQALDAAREGRTSIVIAHRLSTVRNADQIAVIDSGVVVELGTHEELIATKGAYFSLVNAQLSEKDKA</sequence>
<feature type="transmembrane region" description="Helical" evidence="9">
    <location>
        <begin position="805"/>
        <end position="825"/>
    </location>
</feature>
<comment type="similarity">
    <text evidence="2">Belongs to the ABC transporter superfamily. ABCB family. Multidrug resistance exporter (TC 3.A.1.201) subfamily.</text>
</comment>
<dbReference type="SMART" id="SM00382">
    <property type="entry name" value="AAA"/>
    <property type="match status" value="2"/>
</dbReference>
<keyword evidence="4" id="KW-0547">Nucleotide-binding</keyword>
<dbReference type="InterPro" id="IPR003439">
    <property type="entry name" value="ABC_transporter-like_ATP-bd"/>
</dbReference>
<comment type="subcellular location">
    <subcellularLocation>
        <location evidence="1">Membrane</location>
        <topology evidence="1">Multi-pass membrane protein</topology>
    </subcellularLocation>
</comment>
<dbReference type="PROSITE" id="PS50893">
    <property type="entry name" value="ABC_TRANSPORTER_2"/>
    <property type="match status" value="2"/>
</dbReference>
<keyword evidence="13" id="KW-1185">Reference proteome</keyword>
<dbReference type="InterPro" id="IPR027417">
    <property type="entry name" value="P-loop_NTPase"/>
</dbReference>
<evidence type="ECO:0000256" key="8">
    <source>
        <dbReference type="SAM" id="MobiDB-lite"/>
    </source>
</evidence>
<dbReference type="InterPro" id="IPR017871">
    <property type="entry name" value="ABC_transporter-like_CS"/>
</dbReference>
<evidence type="ECO:0000313" key="12">
    <source>
        <dbReference type="EMBL" id="CAK8684370.1"/>
    </source>
</evidence>
<feature type="domain" description="ABC transmembrane type-1" evidence="11">
    <location>
        <begin position="767"/>
        <end position="1053"/>
    </location>
</feature>
<evidence type="ECO:0000256" key="4">
    <source>
        <dbReference type="ARBA" id="ARBA00022741"/>
    </source>
</evidence>
<protein>
    <submittedName>
        <fullName evidence="12">Uncharacterized protein</fullName>
    </submittedName>
</protein>
<keyword evidence="7 9" id="KW-0472">Membrane</keyword>
<feature type="transmembrane region" description="Helical" evidence="9">
    <location>
        <begin position="910"/>
        <end position="927"/>
    </location>
</feature>